<name>A0AAX4NF13_9ARCH</name>
<evidence type="ECO:0000259" key="2">
    <source>
        <dbReference type="Pfam" id="PF00326"/>
    </source>
</evidence>
<dbReference type="Pfam" id="PF00326">
    <property type="entry name" value="Peptidase_S9"/>
    <property type="match status" value="1"/>
</dbReference>
<proteinExistence type="predicted"/>
<dbReference type="InterPro" id="IPR001375">
    <property type="entry name" value="Peptidase_S9_cat"/>
</dbReference>
<dbReference type="PANTHER" id="PTHR42776">
    <property type="entry name" value="SERINE PEPTIDASE S9 FAMILY MEMBER"/>
    <property type="match status" value="1"/>
</dbReference>
<dbReference type="KEGG" id="omr:OXIME_000629"/>
<evidence type="ECO:0000256" key="1">
    <source>
        <dbReference type="ARBA" id="ARBA00022801"/>
    </source>
</evidence>
<dbReference type="GeneID" id="95967359"/>
<accession>A0AAX4NF13</accession>
<dbReference type="InterPro" id="IPR029058">
    <property type="entry name" value="AB_hydrolase_fold"/>
</dbReference>
<evidence type="ECO:0000313" key="4">
    <source>
        <dbReference type="Proteomes" id="UP001451606"/>
    </source>
</evidence>
<dbReference type="PANTHER" id="PTHR42776:SF4">
    <property type="entry name" value="ACYLAMINO-ACID-RELEASING ENZYME"/>
    <property type="match status" value="1"/>
</dbReference>
<protein>
    <submittedName>
        <fullName evidence="3">S9 family peptidase</fullName>
    </submittedName>
</protein>
<keyword evidence="1" id="KW-0378">Hydrolase</keyword>
<dbReference type="AlphaFoldDB" id="A0AAX4NF13"/>
<feature type="domain" description="Peptidase S9 prolyl oligopeptidase catalytic" evidence="2">
    <location>
        <begin position="378"/>
        <end position="590"/>
    </location>
</feature>
<organism evidence="3 4">
    <name type="scientific">Oxyplasma meridianum</name>
    <dbReference type="NCBI Taxonomy" id="3073602"/>
    <lineage>
        <taxon>Archaea</taxon>
        <taxon>Methanobacteriati</taxon>
        <taxon>Thermoplasmatota</taxon>
        <taxon>Thermoplasmata</taxon>
        <taxon>Thermoplasmatales</taxon>
        <taxon>Thermoplasmataceae</taxon>
        <taxon>Oxyplasma</taxon>
    </lineage>
</organism>
<evidence type="ECO:0000313" key="3">
    <source>
        <dbReference type="EMBL" id="WYY00076.1"/>
    </source>
</evidence>
<dbReference type="SUPFAM" id="SSF69322">
    <property type="entry name" value="Tricorn protease domain 2"/>
    <property type="match status" value="1"/>
</dbReference>
<reference evidence="3 4" key="1">
    <citation type="submission" date="2023-09" db="EMBL/GenBank/DDBJ databases">
        <authorList>
            <person name="Golyshina O.V."/>
            <person name="Lunev E.A."/>
            <person name="Bargiela R."/>
            <person name="Gaines M.C."/>
            <person name="Daum B."/>
            <person name="Bale N.J."/>
            <person name="Koenen M."/>
            <person name="Sinninghe Damst J.S."/>
            <person name="Yakimov M."/>
            <person name="Golyshin P.N."/>
        </authorList>
    </citation>
    <scope>NUCLEOTIDE SEQUENCE [LARGE SCALE GENOMIC DNA]</scope>
    <source>
        <strain evidence="3 4">M1</strain>
    </source>
</reference>
<dbReference type="Proteomes" id="UP001451606">
    <property type="component" value="Chromosome"/>
</dbReference>
<dbReference type="SUPFAM" id="SSF53474">
    <property type="entry name" value="alpha/beta-Hydrolases"/>
    <property type="match status" value="1"/>
</dbReference>
<dbReference type="Gene3D" id="3.40.50.1820">
    <property type="entry name" value="alpha/beta hydrolase"/>
    <property type="match status" value="1"/>
</dbReference>
<gene>
    <name evidence="3" type="ORF">OXIME_000629</name>
</gene>
<dbReference type="GO" id="GO:0004252">
    <property type="term" value="F:serine-type endopeptidase activity"/>
    <property type="evidence" value="ECO:0007669"/>
    <property type="project" value="TreeGrafter"/>
</dbReference>
<keyword evidence="4" id="KW-1185">Reference proteome</keyword>
<sequence length="591" mass="66733">MEPRDIYSVKILGEPVIYQESVFFTMKWIESNEYKSSIFVLKKGKKEPERLTFGGKERSPLPGPEYLYYIKSGENSDIIMVIRNNSEPIELVKLKKIEKYEKFGPSLLLIGVEDAPEDKPFVASRLNYRFDGRGLIRSRKSLFIFSEKVEKILSGDYDVTDFAVQNGRIWVTITNEGNDAGLSDIYEMDPSTHQLTKVTSGSGIVNSMAALPDGDIAYSGHREGIKPWAQKRLFPGLKKDPVVIGKYTGNGSVISDLFLGSRERMFWDNGLYCCGQSGGTVSLYKYTDKKIKEIASGDFTIQDFHVDNGKIAYIYSTQEKPSVLVFQNSEYDPNREFKGVKGVKVQSGNVEGWVMKHGEDDPSILFVHGGPHMAYGESFMIEFQYFFNQGYNIFFCNPRGSAGYGEEFSAGCVNDWGKGPAEDIFSFIEKGKEMAGLKGSFAITGGSYGGFMTNWMITHNDYFRAAISERCVSNLVSMCGTSDIGFWFNAVYMKVDDPWTEESIMKLMKSSPIMKIKNAKTPTMFIHGENDYRCPIEQAEQMFVGLKMNGVDTELVRYQGDGHEHARSGKPGNMINRLETKNNWFRKYMKG</sequence>
<dbReference type="EMBL" id="CP133772">
    <property type="protein sequence ID" value="WYY00076.1"/>
    <property type="molecule type" value="Genomic_DNA"/>
</dbReference>
<dbReference type="RefSeq" id="WP_393972028.1">
    <property type="nucleotide sequence ID" value="NZ_CP133772.1"/>
</dbReference>
<dbReference type="GO" id="GO:0006508">
    <property type="term" value="P:proteolysis"/>
    <property type="evidence" value="ECO:0007669"/>
    <property type="project" value="InterPro"/>
</dbReference>